<evidence type="ECO:0000256" key="1">
    <source>
        <dbReference type="ARBA" id="ARBA00022723"/>
    </source>
</evidence>
<evidence type="ECO:0000313" key="5">
    <source>
        <dbReference type="EMBL" id="KAK9276903.1"/>
    </source>
</evidence>
<evidence type="ECO:0000256" key="2">
    <source>
        <dbReference type="ARBA" id="ARBA00022737"/>
    </source>
</evidence>
<keyword evidence="1" id="KW-0479">Metal-binding</keyword>
<evidence type="ECO:0000313" key="6">
    <source>
        <dbReference type="Proteomes" id="UP001415857"/>
    </source>
</evidence>
<reference evidence="5 6" key="1">
    <citation type="journal article" date="2024" name="Plant J.">
        <title>Genome sequences and population genomics reveal climatic adaptation and genomic divergence between two closely related sweetgum species.</title>
        <authorList>
            <person name="Xu W.Q."/>
            <person name="Ren C.Q."/>
            <person name="Zhang X.Y."/>
            <person name="Comes H.P."/>
            <person name="Liu X.H."/>
            <person name="Li Y.G."/>
            <person name="Kettle C.J."/>
            <person name="Jalonen R."/>
            <person name="Gaisberger H."/>
            <person name="Ma Y.Z."/>
            <person name="Qiu Y.X."/>
        </authorList>
    </citation>
    <scope>NUCLEOTIDE SEQUENCE [LARGE SCALE GENOMIC DNA]</scope>
    <source>
        <strain evidence="5">Hangzhou</strain>
    </source>
</reference>
<dbReference type="InterPro" id="IPR002048">
    <property type="entry name" value="EF_hand_dom"/>
</dbReference>
<feature type="domain" description="EF-hand" evidence="4">
    <location>
        <begin position="157"/>
        <end position="191"/>
    </location>
</feature>
<dbReference type="Proteomes" id="UP001415857">
    <property type="component" value="Unassembled WGS sequence"/>
</dbReference>
<dbReference type="InterPro" id="IPR018247">
    <property type="entry name" value="EF_Hand_1_Ca_BS"/>
</dbReference>
<evidence type="ECO:0000256" key="3">
    <source>
        <dbReference type="ARBA" id="ARBA00022837"/>
    </source>
</evidence>
<dbReference type="EMBL" id="JBBPBK010000010">
    <property type="protein sequence ID" value="KAK9276903.1"/>
    <property type="molecule type" value="Genomic_DNA"/>
</dbReference>
<dbReference type="FunFam" id="1.10.238.10:FF:000178">
    <property type="entry name" value="Calmodulin-2 A"/>
    <property type="match status" value="1"/>
</dbReference>
<proteinExistence type="predicted"/>
<keyword evidence="2" id="KW-0677">Repeat</keyword>
<dbReference type="InterPro" id="IPR039647">
    <property type="entry name" value="EF_hand_pair_protein_CML-like"/>
</dbReference>
<evidence type="ECO:0000259" key="4">
    <source>
        <dbReference type="PROSITE" id="PS50222"/>
    </source>
</evidence>
<dbReference type="Pfam" id="PF13499">
    <property type="entry name" value="EF-hand_7"/>
    <property type="match status" value="1"/>
</dbReference>
<keyword evidence="6" id="KW-1185">Reference proteome</keyword>
<dbReference type="Gene3D" id="1.10.238.10">
    <property type="entry name" value="EF-hand"/>
    <property type="match status" value="1"/>
</dbReference>
<dbReference type="SUPFAM" id="SSF47473">
    <property type="entry name" value="EF-hand"/>
    <property type="match status" value="1"/>
</dbReference>
<dbReference type="GO" id="GO:0005509">
    <property type="term" value="F:calcium ion binding"/>
    <property type="evidence" value="ECO:0007669"/>
    <property type="project" value="InterPro"/>
</dbReference>
<keyword evidence="3" id="KW-0106">Calcium</keyword>
<dbReference type="PROSITE" id="PS00018">
    <property type="entry name" value="EF_HAND_1"/>
    <property type="match status" value="2"/>
</dbReference>
<name>A0AAP0RH70_LIQFO</name>
<sequence>MERTPPTTISSRLQSYYEILYWDIRVQKFLVTFHLFFQPLLNLVSTKCKLWASDKNLNTGPLNKHYSCLRNKGCDGKLSKGEIGMVMDRLGIVYDPDGNEIQERFIEDGFSVVFEEEEPNLEELKEAFDVLDKNRDGFIDAKELQTVLGCLGLQEGSQLQECTRMIKVFDENGDGLIDFNEFVKLMEKCSY</sequence>
<dbReference type="PROSITE" id="PS50222">
    <property type="entry name" value="EF_HAND_2"/>
    <property type="match status" value="2"/>
</dbReference>
<comment type="caution">
    <text evidence="5">The sequence shown here is derived from an EMBL/GenBank/DDBJ whole genome shotgun (WGS) entry which is preliminary data.</text>
</comment>
<protein>
    <recommendedName>
        <fullName evidence="4">EF-hand domain-containing protein</fullName>
    </recommendedName>
</protein>
<dbReference type="SMART" id="SM00054">
    <property type="entry name" value="EFh"/>
    <property type="match status" value="2"/>
</dbReference>
<dbReference type="GO" id="GO:0043226">
    <property type="term" value="C:organelle"/>
    <property type="evidence" value="ECO:0007669"/>
    <property type="project" value="UniProtKB-ARBA"/>
</dbReference>
<dbReference type="PANTHER" id="PTHR10891">
    <property type="entry name" value="EF-HAND CALCIUM-BINDING DOMAIN CONTAINING PROTEIN"/>
    <property type="match status" value="1"/>
</dbReference>
<dbReference type="InterPro" id="IPR011992">
    <property type="entry name" value="EF-hand-dom_pair"/>
</dbReference>
<gene>
    <name evidence="5" type="ORF">L1049_006440</name>
</gene>
<accession>A0AAP0RH70</accession>
<feature type="domain" description="EF-hand" evidence="4">
    <location>
        <begin position="119"/>
        <end position="154"/>
    </location>
</feature>
<organism evidence="5 6">
    <name type="scientific">Liquidambar formosana</name>
    <name type="common">Formosan gum</name>
    <dbReference type="NCBI Taxonomy" id="63359"/>
    <lineage>
        <taxon>Eukaryota</taxon>
        <taxon>Viridiplantae</taxon>
        <taxon>Streptophyta</taxon>
        <taxon>Embryophyta</taxon>
        <taxon>Tracheophyta</taxon>
        <taxon>Spermatophyta</taxon>
        <taxon>Magnoliopsida</taxon>
        <taxon>eudicotyledons</taxon>
        <taxon>Gunneridae</taxon>
        <taxon>Pentapetalae</taxon>
        <taxon>Saxifragales</taxon>
        <taxon>Altingiaceae</taxon>
        <taxon>Liquidambar</taxon>
    </lineage>
</organism>
<dbReference type="CDD" id="cd00051">
    <property type="entry name" value="EFh"/>
    <property type="match status" value="1"/>
</dbReference>
<dbReference type="AlphaFoldDB" id="A0AAP0RH70"/>